<dbReference type="RefSeq" id="WP_380205058.1">
    <property type="nucleotide sequence ID" value="NZ_JBHTEK010000001.1"/>
</dbReference>
<feature type="region of interest" description="Disordered" evidence="1">
    <location>
        <begin position="1"/>
        <end position="41"/>
    </location>
</feature>
<dbReference type="EMBL" id="JBHTEK010000001">
    <property type="protein sequence ID" value="MFC7669565.1"/>
    <property type="molecule type" value="Genomic_DNA"/>
</dbReference>
<proteinExistence type="predicted"/>
<evidence type="ECO:0000256" key="1">
    <source>
        <dbReference type="SAM" id="MobiDB-lite"/>
    </source>
</evidence>
<evidence type="ECO:0000313" key="2">
    <source>
        <dbReference type="EMBL" id="MFC7669565.1"/>
    </source>
</evidence>
<keyword evidence="3" id="KW-1185">Reference proteome</keyword>
<name>A0ABW2UBI1_9BACT</name>
<organism evidence="2 3">
    <name type="scientific">Hymenobacter humi</name>
    <dbReference type="NCBI Taxonomy" id="1411620"/>
    <lineage>
        <taxon>Bacteria</taxon>
        <taxon>Pseudomonadati</taxon>
        <taxon>Bacteroidota</taxon>
        <taxon>Cytophagia</taxon>
        <taxon>Cytophagales</taxon>
        <taxon>Hymenobacteraceae</taxon>
        <taxon>Hymenobacter</taxon>
    </lineage>
</organism>
<accession>A0ABW2UBI1</accession>
<comment type="caution">
    <text evidence="2">The sequence shown here is derived from an EMBL/GenBank/DDBJ whole genome shotgun (WGS) entry which is preliminary data.</text>
</comment>
<protein>
    <submittedName>
        <fullName evidence="2">Uncharacterized protein</fullName>
    </submittedName>
</protein>
<reference evidence="3" key="1">
    <citation type="journal article" date="2019" name="Int. J. Syst. Evol. Microbiol.">
        <title>The Global Catalogue of Microorganisms (GCM) 10K type strain sequencing project: providing services to taxonomists for standard genome sequencing and annotation.</title>
        <authorList>
            <consortium name="The Broad Institute Genomics Platform"/>
            <consortium name="The Broad Institute Genome Sequencing Center for Infectious Disease"/>
            <person name="Wu L."/>
            <person name="Ma J."/>
        </authorList>
    </citation>
    <scope>NUCLEOTIDE SEQUENCE [LARGE SCALE GENOMIC DNA]</scope>
    <source>
        <strain evidence="3">JCM 19635</strain>
    </source>
</reference>
<dbReference type="Proteomes" id="UP001596513">
    <property type="component" value="Unassembled WGS sequence"/>
</dbReference>
<gene>
    <name evidence="2" type="ORF">ACFQT0_21015</name>
</gene>
<sequence length="41" mass="4658">MFPREHRNCLIKQLNGSEKEKPGLRPRYSTTGEVASTTLPD</sequence>
<feature type="compositionally biased region" description="Polar residues" evidence="1">
    <location>
        <begin position="28"/>
        <end position="41"/>
    </location>
</feature>
<evidence type="ECO:0000313" key="3">
    <source>
        <dbReference type="Proteomes" id="UP001596513"/>
    </source>
</evidence>